<dbReference type="InterPro" id="IPR036236">
    <property type="entry name" value="Znf_C2H2_sf"/>
</dbReference>
<dbReference type="STRING" id="35570.A0A1I8NMT2"/>
<feature type="domain" description="C2H2-type" evidence="9">
    <location>
        <begin position="481"/>
        <end position="509"/>
    </location>
</feature>
<proteinExistence type="predicted"/>
<gene>
    <name evidence="10" type="primary">106093472</name>
</gene>
<reference evidence="10" key="1">
    <citation type="submission" date="2020-05" db="UniProtKB">
        <authorList>
            <consortium name="EnsemblMetazoa"/>
        </authorList>
    </citation>
    <scope>IDENTIFICATION</scope>
    <source>
        <strain evidence="10">USDA</strain>
    </source>
</reference>
<dbReference type="SMART" id="SM00355">
    <property type="entry name" value="ZnF_C2H2"/>
    <property type="match status" value="6"/>
</dbReference>
<dbReference type="GO" id="GO:0008270">
    <property type="term" value="F:zinc ion binding"/>
    <property type="evidence" value="ECO:0007669"/>
    <property type="project" value="UniProtKB-KW"/>
</dbReference>
<feature type="domain" description="C2H2-type" evidence="9">
    <location>
        <begin position="318"/>
        <end position="346"/>
    </location>
</feature>
<evidence type="ECO:0000256" key="5">
    <source>
        <dbReference type="ARBA" id="ARBA00022833"/>
    </source>
</evidence>
<dbReference type="Gene3D" id="3.30.160.60">
    <property type="entry name" value="Classic Zinc Finger"/>
    <property type="match status" value="3"/>
</dbReference>
<dbReference type="SMART" id="SM00868">
    <property type="entry name" value="zf-AD"/>
    <property type="match status" value="1"/>
</dbReference>
<keyword evidence="5" id="KW-0862">Zinc</keyword>
<dbReference type="SUPFAM" id="SSF57667">
    <property type="entry name" value="beta-beta-alpha zinc fingers"/>
    <property type="match status" value="2"/>
</dbReference>
<feature type="domain" description="C2H2-type" evidence="9">
    <location>
        <begin position="233"/>
        <end position="261"/>
    </location>
</feature>
<keyword evidence="2" id="KW-0479">Metal-binding</keyword>
<protein>
    <recommendedName>
        <fullName evidence="9">C2H2-type domain-containing protein</fullName>
    </recommendedName>
</protein>
<dbReference type="PROSITE" id="PS50157">
    <property type="entry name" value="ZINC_FINGER_C2H2_2"/>
    <property type="match status" value="6"/>
</dbReference>
<dbReference type="Proteomes" id="UP000095300">
    <property type="component" value="Unassembled WGS sequence"/>
</dbReference>
<name>A0A1I8NMT2_STOCA</name>
<keyword evidence="6" id="KW-0539">Nucleus</keyword>
<organism evidence="10 11">
    <name type="scientific">Stomoxys calcitrans</name>
    <name type="common">Stable fly</name>
    <name type="synonym">Conops calcitrans</name>
    <dbReference type="NCBI Taxonomy" id="35570"/>
    <lineage>
        <taxon>Eukaryota</taxon>
        <taxon>Metazoa</taxon>
        <taxon>Ecdysozoa</taxon>
        <taxon>Arthropoda</taxon>
        <taxon>Hexapoda</taxon>
        <taxon>Insecta</taxon>
        <taxon>Pterygota</taxon>
        <taxon>Neoptera</taxon>
        <taxon>Endopterygota</taxon>
        <taxon>Diptera</taxon>
        <taxon>Brachycera</taxon>
        <taxon>Muscomorpha</taxon>
        <taxon>Muscoidea</taxon>
        <taxon>Muscidae</taxon>
        <taxon>Stomoxys</taxon>
    </lineage>
</organism>
<dbReference type="InterPro" id="IPR013087">
    <property type="entry name" value="Znf_C2H2_type"/>
</dbReference>
<dbReference type="Pfam" id="PF00096">
    <property type="entry name" value="zf-C2H2"/>
    <property type="match status" value="2"/>
</dbReference>
<dbReference type="PROSITE" id="PS00028">
    <property type="entry name" value="ZINC_FINGER_C2H2_1"/>
    <property type="match status" value="6"/>
</dbReference>
<evidence type="ECO:0000256" key="8">
    <source>
        <dbReference type="SAM" id="MobiDB-lite"/>
    </source>
</evidence>
<sequence>MTSSLRQCRLCLQSEGEFHELFDTNGRGNKWHDLTLEYFHPKIVDMAKAKHLRAICKECRFKMWDFHIFQETVRRRQIKLSRTQTQVSVKEGNADKEGGGDDDDDDVVFCGDDKEEDNTMDKKTLSLVIHSAEGDTQMVFEVSAFEATANKEVKSDIVQPDLEIDVQSDAEFISENEQEQHFGDIVNAALENRSDGDGDDDVIFVPQLDNETKDCGGDNNKIDELLATWIPNIQCVHCPVTYPTIKQLKKHFRLCHSDEEFYILCCGRKLKTRRHIGEHLMVHNDPEAFYCKKCGNPYTSSNSLRGHMLTKHTTRMKFKCKICGKSFQVSKGLEVHESLVHGKDMRIAPDIKTTADGKKLYGCRQCGNVYKTDIAFRSHRYNVHTREAKRKCKYCGRLFKSKYSHKIHEESHDDNGREQITCIVCGIKFQRKMPTNSRRWTMKNSSGHINKCRSCSRKANQNTSSQLAADGVVKSETKDSYACVYCPMTFGSKSLVMTHRRRKHPRKSNKNYYQEIKHEPTATISCVKYEKE</sequence>
<dbReference type="PANTHER" id="PTHR24376:SF235">
    <property type="entry name" value="C2H2-TYPE DOMAIN-CONTAINING PROTEIN"/>
    <property type="match status" value="1"/>
</dbReference>
<feature type="domain" description="C2H2-type" evidence="9">
    <location>
        <begin position="361"/>
        <end position="389"/>
    </location>
</feature>
<evidence type="ECO:0000256" key="4">
    <source>
        <dbReference type="ARBA" id="ARBA00022771"/>
    </source>
</evidence>
<evidence type="ECO:0000256" key="3">
    <source>
        <dbReference type="ARBA" id="ARBA00022737"/>
    </source>
</evidence>
<dbReference type="EnsemblMetazoa" id="SCAU000419-RA">
    <property type="protein sequence ID" value="SCAU000419-PA"/>
    <property type="gene ID" value="SCAU000419"/>
</dbReference>
<keyword evidence="4 7" id="KW-0863">Zinc-finger</keyword>
<dbReference type="GO" id="GO:0005634">
    <property type="term" value="C:nucleus"/>
    <property type="evidence" value="ECO:0007669"/>
    <property type="project" value="UniProtKB-SubCell"/>
</dbReference>
<keyword evidence="11" id="KW-1185">Reference proteome</keyword>
<dbReference type="AlphaFoldDB" id="A0A1I8NMT2"/>
<feature type="domain" description="C2H2-type" evidence="9">
    <location>
        <begin position="289"/>
        <end position="317"/>
    </location>
</feature>
<dbReference type="OrthoDB" id="6105938at2759"/>
<evidence type="ECO:0000256" key="7">
    <source>
        <dbReference type="PROSITE-ProRule" id="PRU00042"/>
    </source>
</evidence>
<feature type="region of interest" description="Disordered" evidence="8">
    <location>
        <begin position="84"/>
        <end position="106"/>
    </location>
</feature>
<accession>A0A1I8NMT2</accession>
<evidence type="ECO:0000313" key="11">
    <source>
        <dbReference type="Proteomes" id="UP000095300"/>
    </source>
</evidence>
<keyword evidence="3" id="KW-0677">Repeat</keyword>
<evidence type="ECO:0000256" key="6">
    <source>
        <dbReference type="ARBA" id="ARBA00023242"/>
    </source>
</evidence>
<feature type="domain" description="C2H2-type" evidence="9">
    <location>
        <begin position="390"/>
        <end position="417"/>
    </location>
</feature>
<dbReference type="Pfam" id="PF07776">
    <property type="entry name" value="zf-AD"/>
    <property type="match status" value="1"/>
</dbReference>
<evidence type="ECO:0000256" key="1">
    <source>
        <dbReference type="ARBA" id="ARBA00004123"/>
    </source>
</evidence>
<comment type="subcellular location">
    <subcellularLocation>
        <location evidence="1">Nucleus</location>
    </subcellularLocation>
</comment>
<evidence type="ECO:0000313" key="10">
    <source>
        <dbReference type="EnsemblMetazoa" id="SCAU000419-PA"/>
    </source>
</evidence>
<dbReference type="VEuPathDB" id="VectorBase:SCAU000419"/>
<dbReference type="KEGG" id="scac:106093472"/>
<dbReference type="InterPro" id="IPR012934">
    <property type="entry name" value="Znf_AD"/>
</dbReference>
<dbReference type="SUPFAM" id="SSF57716">
    <property type="entry name" value="Glucocorticoid receptor-like (DNA-binding domain)"/>
    <property type="match status" value="1"/>
</dbReference>
<evidence type="ECO:0000259" key="9">
    <source>
        <dbReference type="PROSITE" id="PS50157"/>
    </source>
</evidence>
<evidence type="ECO:0000256" key="2">
    <source>
        <dbReference type="ARBA" id="ARBA00022723"/>
    </source>
</evidence>
<dbReference type="PANTHER" id="PTHR24376">
    <property type="entry name" value="ZINC FINGER PROTEIN"/>
    <property type="match status" value="1"/>
</dbReference>
<dbReference type="Gene3D" id="3.40.1800.20">
    <property type="match status" value="1"/>
</dbReference>